<sequence>MLKLAAHQLWDPRQCEANADHCMPAYVEDTLRHGGFLISTDRSRPCKTSRLA</sequence>
<dbReference type="Proteomes" id="UP000518315">
    <property type="component" value="Unassembled WGS sequence"/>
</dbReference>
<evidence type="ECO:0000313" key="1">
    <source>
        <dbReference type="EMBL" id="MBB3132829.1"/>
    </source>
</evidence>
<reference evidence="1 2" key="1">
    <citation type="submission" date="2020-08" db="EMBL/GenBank/DDBJ databases">
        <title>Genomic Encyclopedia of Type Strains, Phase III (KMG-III): the genomes of soil and plant-associated and newly described type strains.</title>
        <authorList>
            <person name="Whitman W."/>
        </authorList>
    </citation>
    <scope>NUCLEOTIDE SEQUENCE [LARGE SCALE GENOMIC DNA]</scope>
    <source>
        <strain evidence="1 2">CECT 4113</strain>
    </source>
</reference>
<protein>
    <submittedName>
        <fullName evidence="1">Uncharacterized protein</fullName>
    </submittedName>
</protein>
<comment type="caution">
    <text evidence="1">The sequence shown here is derived from an EMBL/GenBank/DDBJ whole genome shotgun (WGS) entry which is preliminary data.</text>
</comment>
<accession>A0A7W5FXK9</accession>
<dbReference type="AlphaFoldDB" id="A0A7W5FXK9"/>
<organism evidence="1 2">
    <name type="scientific">Rhizobium pisi</name>
    <dbReference type="NCBI Taxonomy" id="574561"/>
    <lineage>
        <taxon>Bacteria</taxon>
        <taxon>Pseudomonadati</taxon>
        <taxon>Pseudomonadota</taxon>
        <taxon>Alphaproteobacteria</taxon>
        <taxon>Hyphomicrobiales</taxon>
        <taxon>Rhizobiaceae</taxon>
        <taxon>Rhizobium/Agrobacterium group</taxon>
        <taxon>Rhizobium</taxon>
    </lineage>
</organism>
<name>A0A7W5FXK9_9HYPH</name>
<dbReference type="EMBL" id="JACHXH010000002">
    <property type="protein sequence ID" value="MBB3132829.1"/>
    <property type="molecule type" value="Genomic_DNA"/>
</dbReference>
<gene>
    <name evidence="1" type="ORF">FHS26_000532</name>
</gene>
<evidence type="ECO:0000313" key="2">
    <source>
        <dbReference type="Proteomes" id="UP000518315"/>
    </source>
</evidence>
<keyword evidence="2" id="KW-1185">Reference proteome</keyword>
<proteinExistence type="predicted"/>